<reference evidence="3 4" key="1">
    <citation type="journal article" date="2019" name="Microorganisms">
        <title>Systematic Affiliation and Genome Analysis of Subtercola vilae DB165(T) with Particular Emphasis on Cold Adaptation of an Isolate from a High-Altitude Cold Volcano Lake.</title>
        <authorList>
            <person name="Villalobos A.S."/>
            <person name="Wiese J."/>
            <person name="Imhoff J.F."/>
            <person name="Dorador C."/>
            <person name="Keller A."/>
            <person name="Hentschel U."/>
        </authorList>
    </citation>
    <scope>NUCLEOTIDE SEQUENCE [LARGE SCALE GENOMIC DNA]</scope>
    <source>
        <strain evidence="3 4">DB165</strain>
    </source>
</reference>
<protein>
    <submittedName>
        <fullName evidence="3">Uncharacterized protein</fullName>
    </submittedName>
</protein>
<organism evidence="3 4">
    <name type="scientific">Subtercola vilae</name>
    <dbReference type="NCBI Taxonomy" id="2056433"/>
    <lineage>
        <taxon>Bacteria</taxon>
        <taxon>Bacillati</taxon>
        <taxon>Actinomycetota</taxon>
        <taxon>Actinomycetes</taxon>
        <taxon>Micrococcales</taxon>
        <taxon>Microbacteriaceae</taxon>
        <taxon>Subtercola</taxon>
    </lineage>
</organism>
<keyword evidence="2" id="KW-0812">Transmembrane</keyword>
<evidence type="ECO:0000256" key="2">
    <source>
        <dbReference type="SAM" id="Phobius"/>
    </source>
</evidence>
<keyword evidence="2" id="KW-0472">Membrane</keyword>
<evidence type="ECO:0000313" key="3">
    <source>
        <dbReference type="EMBL" id="TIH40711.1"/>
    </source>
</evidence>
<dbReference type="AlphaFoldDB" id="A0A4T2CBJ4"/>
<dbReference type="RefSeq" id="WP_136640482.1">
    <property type="nucleotide sequence ID" value="NZ_QYRT01000002.1"/>
</dbReference>
<feature type="region of interest" description="Disordered" evidence="1">
    <location>
        <begin position="460"/>
        <end position="498"/>
    </location>
</feature>
<evidence type="ECO:0000313" key="4">
    <source>
        <dbReference type="Proteomes" id="UP000306192"/>
    </source>
</evidence>
<dbReference type="OrthoDB" id="3293457at2"/>
<gene>
    <name evidence="3" type="ORF">D4765_01655</name>
</gene>
<keyword evidence="2" id="KW-1133">Transmembrane helix</keyword>
<proteinExistence type="predicted"/>
<dbReference type="Proteomes" id="UP000306192">
    <property type="component" value="Unassembled WGS sequence"/>
</dbReference>
<accession>A0A4T2CBJ4</accession>
<keyword evidence="4" id="KW-1185">Reference proteome</keyword>
<feature type="compositionally biased region" description="Pro residues" evidence="1">
    <location>
        <begin position="463"/>
        <end position="481"/>
    </location>
</feature>
<dbReference type="EMBL" id="QYRT01000002">
    <property type="protein sequence ID" value="TIH40711.1"/>
    <property type="molecule type" value="Genomic_DNA"/>
</dbReference>
<comment type="caution">
    <text evidence="3">The sequence shown here is derived from an EMBL/GenBank/DDBJ whole genome shotgun (WGS) entry which is preliminary data.</text>
</comment>
<evidence type="ECO:0000256" key="1">
    <source>
        <dbReference type="SAM" id="MobiDB-lite"/>
    </source>
</evidence>
<name>A0A4T2CBJ4_9MICO</name>
<sequence>MNSPTPHTELLRALDPARETLDLTPAERSHRDALLASLVETASSIPTADRPRWARHPRRTIFTAVSAAAALALVTAIAITALPGATNPPAASFALPAHGSLASWTSSPQHTDANPADVQACASALGFDSSPGHPATALTSEKRGDFTSLFIEQGASDGYCVLSGGTVENSVNFAGLKAHPLTDPNSASISVTQGAEWMYVVSGRAGANVTSLTVTNPDTGAAVTAALAKGVWSAWWPVGEGSRAWGPTAGGYADGISISYTLIDGTTHVSTNASDTGSDDSTSNLTDNPPALGALPGWAAGAAALTPTPADVNTCAASAAGWPTGSASVVLAETRGGFESLLLDKDGDRAYCVLTAGAVTWSRELGTMPTIDPPTGSSPAPDAPTAALVMDESVDGVVPGTRISTALGTADPGVTAVTLHLAAGHDVQATVANGSWMAWWPEDETAALNGAVVDGTTITAKPAPAPTSTPAPTDAPIPAGPPTLSFTTADGVEHTPVN</sequence>
<feature type="transmembrane region" description="Helical" evidence="2">
    <location>
        <begin position="60"/>
        <end position="82"/>
    </location>
</feature>